<evidence type="ECO:0000259" key="2">
    <source>
        <dbReference type="PROSITE" id="PS50097"/>
    </source>
</evidence>
<dbReference type="PANTHER" id="PTHR47843">
    <property type="entry name" value="BTB DOMAIN-CONTAINING PROTEIN-RELATED"/>
    <property type="match status" value="1"/>
</dbReference>
<evidence type="ECO:0000313" key="3">
    <source>
        <dbReference type="EMBL" id="SPJ74771.1"/>
    </source>
</evidence>
<dbReference type="Proteomes" id="UP001187734">
    <property type="component" value="Unassembled WGS sequence"/>
</dbReference>
<feature type="domain" description="BTB" evidence="2">
    <location>
        <begin position="13"/>
        <end position="82"/>
    </location>
</feature>
<dbReference type="AlphaFoldDB" id="A0AAE8M5H2"/>
<evidence type="ECO:0000256" key="1">
    <source>
        <dbReference type="SAM" id="MobiDB-lite"/>
    </source>
</evidence>
<dbReference type="EMBL" id="ONZP01000135">
    <property type="protein sequence ID" value="SPJ74771.1"/>
    <property type="molecule type" value="Genomic_DNA"/>
</dbReference>
<gene>
    <name evidence="3" type="ORF">FTOL_04502</name>
</gene>
<reference evidence="3" key="1">
    <citation type="submission" date="2018-03" db="EMBL/GenBank/DDBJ databases">
        <authorList>
            <person name="Guldener U."/>
        </authorList>
    </citation>
    <scope>NUCLEOTIDE SEQUENCE</scope>
</reference>
<keyword evidence="4" id="KW-1185">Reference proteome</keyword>
<protein>
    <recommendedName>
        <fullName evidence="2">BTB domain-containing protein</fullName>
    </recommendedName>
</protein>
<feature type="compositionally biased region" description="Low complexity" evidence="1">
    <location>
        <begin position="131"/>
        <end position="163"/>
    </location>
</feature>
<dbReference type="PROSITE" id="PS50097">
    <property type="entry name" value="BTB"/>
    <property type="match status" value="1"/>
</dbReference>
<sequence>MERVSKKAIATSKPFTFLIGADQTEYTIHSALVAHQSPVLSAMVNGLFRESLEYSVKWDDIEEIVFNSFWQFVYTGDYDNPEPFPPTAVTLKEEEPKPDDSDQPPAVPALDEPAEDAPIEEVLAEADEPAAEPVAVPEAPPDDISFPPDDISFPPDDISSPPAAKEKKTETAAARKTSLWIDFLFSWDYPSEPFDFDVTLRDCANPLVHHAKVYTLADRYAVTRLIEISCTKLHRSLTVLPISKEANNDVVELVRYAFEELVPDRLRDIVVHYITCVVEHLWKIEEFQELVGNHGSLSKALIGTMLLRLD</sequence>
<evidence type="ECO:0000313" key="4">
    <source>
        <dbReference type="Proteomes" id="UP001187734"/>
    </source>
</evidence>
<comment type="caution">
    <text evidence="3">The sequence shown here is derived from an EMBL/GenBank/DDBJ whole genome shotgun (WGS) entry which is preliminary data.</text>
</comment>
<feature type="region of interest" description="Disordered" evidence="1">
    <location>
        <begin position="128"/>
        <end position="170"/>
    </location>
</feature>
<name>A0AAE8M5H2_9HYPO</name>
<organism evidence="3 4">
    <name type="scientific">Fusarium torulosum</name>
    <dbReference type="NCBI Taxonomy" id="33205"/>
    <lineage>
        <taxon>Eukaryota</taxon>
        <taxon>Fungi</taxon>
        <taxon>Dikarya</taxon>
        <taxon>Ascomycota</taxon>
        <taxon>Pezizomycotina</taxon>
        <taxon>Sordariomycetes</taxon>
        <taxon>Hypocreomycetidae</taxon>
        <taxon>Hypocreales</taxon>
        <taxon>Nectriaceae</taxon>
        <taxon>Fusarium</taxon>
    </lineage>
</organism>
<dbReference type="SUPFAM" id="SSF54695">
    <property type="entry name" value="POZ domain"/>
    <property type="match status" value="1"/>
</dbReference>
<dbReference type="InterPro" id="IPR011333">
    <property type="entry name" value="SKP1/BTB/POZ_sf"/>
</dbReference>
<feature type="region of interest" description="Disordered" evidence="1">
    <location>
        <begin position="84"/>
        <end position="111"/>
    </location>
</feature>
<accession>A0AAE8M5H2</accession>
<proteinExistence type="predicted"/>
<dbReference type="Gene3D" id="3.30.710.10">
    <property type="entry name" value="Potassium Channel Kv1.1, Chain A"/>
    <property type="match status" value="1"/>
</dbReference>
<dbReference type="InterPro" id="IPR000210">
    <property type="entry name" value="BTB/POZ_dom"/>
</dbReference>
<feature type="compositionally biased region" description="Basic and acidic residues" evidence="1">
    <location>
        <begin position="91"/>
        <end position="100"/>
    </location>
</feature>